<gene>
    <name evidence="3" type="ORF">SAMN05421881_100337</name>
</gene>
<dbReference type="Gene3D" id="3.90.1210.10">
    <property type="entry name" value="Antifreeze-like/N-acetylneuraminic acid synthase C-terminal domain"/>
    <property type="match status" value="1"/>
</dbReference>
<proteinExistence type="predicted"/>
<dbReference type="Gene3D" id="2.60.120.10">
    <property type="entry name" value="Jelly Rolls"/>
    <property type="match status" value="1"/>
</dbReference>
<dbReference type="GO" id="GO:0016051">
    <property type="term" value="P:carbohydrate biosynthetic process"/>
    <property type="evidence" value="ECO:0007669"/>
    <property type="project" value="InterPro"/>
</dbReference>
<accession>A0A1H3CJC2</accession>
<evidence type="ECO:0000259" key="2">
    <source>
        <dbReference type="Pfam" id="PF07883"/>
    </source>
</evidence>
<organism evidence="3 4">
    <name type="scientific">Nitrosomonas halophila</name>
    <dbReference type="NCBI Taxonomy" id="44576"/>
    <lineage>
        <taxon>Bacteria</taxon>
        <taxon>Pseudomonadati</taxon>
        <taxon>Pseudomonadota</taxon>
        <taxon>Betaproteobacteria</taxon>
        <taxon>Nitrosomonadales</taxon>
        <taxon>Nitrosomonadaceae</taxon>
        <taxon>Nitrosomonas</taxon>
    </lineage>
</organism>
<reference evidence="3 4" key="1">
    <citation type="submission" date="2016-10" db="EMBL/GenBank/DDBJ databases">
        <authorList>
            <person name="de Groot N.N."/>
        </authorList>
    </citation>
    <scope>NUCLEOTIDE SEQUENCE [LARGE SCALE GENOMIC DNA]</scope>
    <source>
        <strain evidence="3 4">Nm1</strain>
    </source>
</reference>
<dbReference type="Pfam" id="PF07883">
    <property type="entry name" value="Cupin_2"/>
    <property type="match status" value="1"/>
</dbReference>
<dbReference type="InterPro" id="IPR013785">
    <property type="entry name" value="Aldolase_TIM"/>
</dbReference>
<evidence type="ECO:0000313" key="3">
    <source>
        <dbReference type="EMBL" id="SDX54241.1"/>
    </source>
</evidence>
<dbReference type="InterPro" id="IPR051690">
    <property type="entry name" value="PseI-like"/>
</dbReference>
<sequence length="502" mass="56449">MKTLLDQLYIFEMANNHQGSVEHGLKIIDATAKIARKHQIKAAVKLQLRELDTFIHPDYKGRTDVKHIGRFESTRLTMDDFQRLVEAIREQGLVTVATPFDEQSVQTCQALGVQVLKLASCSATDWPLISAIADANRPVIASTGGLSIYDIDNLVSYLHKRAPAFALMHCVSLYPTPNERIHMNFLNKIMRRYPYVSVGYSGHEAPDNLEVAMAAIAKGARLLERHIGVATPDIQLNTYSLDPEQADQWVAAAERMRAICGASEEKHVIQNEKDSLRELQRGVFVKRNIAQGEEIRSEDVFFAMPCAEGQLTSGEFGQLRAHFVASRDYVTGSAVFEAPKQDAMRLIRGILHDAKGQLYEAGISLGDDYTVEISHHYGLPRFRETGCILVNLINREYCYKLLIMLPGQKHPPHMHKQKEETFCMLWGDLSVNLHQQDTQESVNLKPGDKLLVPRGTMHDFATRSGAIFAEVSTHSIVGDSYYAHPEIAELDPMQRKTILESW</sequence>
<dbReference type="InterPro" id="IPR013132">
    <property type="entry name" value="PseI/NeuA/B-like_N"/>
</dbReference>
<protein>
    <submittedName>
        <fullName evidence="3">N-acetylneuraminate synthase</fullName>
    </submittedName>
</protein>
<dbReference type="Pfam" id="PF03102">
    <property type="entry name" value="NeuB"/>
    <property type="match status" value="1"/>
</dbReference>
<dbReference type="AlphaFoldDB" id="A0A1H3CJC2"/>
<dbReference type="Proteomes" id="UP000198640">
    <property type="component" value="Unassembled WGS sequence"/>
</dbReference>
<feature type="domain" description="Cupin type-2" evidence="2">
    <location>
        <begin position="402"/>
        <end position="464"/>
    </location>
</feature>
<evidence type="ECO:0000313" key="4">
    <source>
        <dbReference type="Proteomes" id="UP000198640"/>
    </source>
</evidence>
<dbReference type="PANTHER" id="PTHR42966">
    <property type="entry name" value="N-ACETYLNEURAMINATE SYNTHASE"/>
    <property type="match status" value="1"/>
</dbReference>
<dbReference type="PANTHER" id="PTHR42966:SF3">
    <property type="entry name" value="BLR5971 PROTEIN"/>
    <property type="match status" value="1"/>
</dbReference>
<dbReference type="EMBL" id="FNOY01000003">
    <property type="protein sequence ID" value="SDX54241.1"/>
    <property type="molecule type" value="Genomic_DNA"/>
</dbReference>
<keyword evidence="4" id="KW-1185">Reference proteome</keyword>
<feature type="domain" description="PseI/NeuA/B-like" evidence="1">
    <location>
        <begin position="43"/>
        <end position="263"/>
    </location>
</feature>
<dbReference type="InterPro" id="IPR011051">
    <property type="entry name" value="RmlC_Cupin_sf"/>
</dbReference>
<dbReference type="InterPro" id="IPR013096">
    <property type="entry name" value="Cupin_2"/>
</dbReference>
<dbReference type="InterPro" id="IPR014710">
    <property type="entry name" value="RmlC-like_jellyroll"/>
</dbReference>
<dbReference type="GO" id="GO:0047444">
    <property type="term" value="F:N-acylneuraminate-9-phosphate synthase activity"/>
    <property type="evidence" value="ECO:0007669"/>
    <property type="project" value="TreeGrafter"/>
</dbReference>
<dbReference type="SUPFAM" id="SSF51182">
    <property type="entry name" value="RmlC-like cupins"/>
    <property type="match status" value="1"/>
</dbReference>
<dbReference type="SUPFAM" id="SSF51569">
    <property type="entry name" value="Aldolase"/>
    <property type="match status" value="1"/>
</dbReference>
<dbReference type="OrthoDB" id="9781701at2"/>
<dbReference type="Gene3D" id="3.20.20.70">
    <property type="entry name" value="Aldolase class I"/>
    <property type="match status" value="1"/>
</dbReference>
<dbReference type="STRING" id="44576.SAMN05421881_100337"/>
<evidence type="ECO:0000259" key="1">
    <source>
        <dbReference type="Pfam" id="PF03102"/>
    </source>
</evidence>
<dbReference type="RefSeq" id="WP_090411300.1">
    <property type="nucleotide sequence ID" value="NZ_FNOY01000003.1"/>
</dbReference>
<dbReference type="CDD" id="cd11611">
    <property type="entry name" value="SAF"/>
    <property type="match status" value="1"/>
</dbReference>
<name>A0A1H3CJC2_9PROT</name>